<dbReference type="PANTHER" id="PTHR43873:SF1">
    <property type="entry name" value="COBYRINATE A,C-DIAMIDE SYNTHASE"/>
    <property type="match status" value="1"/>
</dbReference>
<reference evidence="11" key="2">
    <citation type="submission" date="2015-04" db="EMBL/GenBank/DDBJ databases">
        <title>Genome sequence of Mycobacterium arupense strain GUC1.</title>
        <authorList>
            <person name="Greninger A.L."/>
            <person name="Cunningham G."/>
            <person name="Chiu C.Y."/>
            <person name="Miller S."/>
        </authorList>
    </citation>
    <scope>NUCLEOTIDE SEQUENCE</scope>
    <source>
        <strain evidence="11">GUC1</strain>
    </source>
</reference>
<dbReference type="SUPFAM" id="SSF52317">
    <property type="entry name" value="Class I glutamine amidotransferase-like"/>
    <property type="match status" value="1"/>
</dbReference>
<evidence type="ECO:0000256" key="6">
    <source>
        <dbReference type="ARBA" id="ARBA00022962"/>
    </source>
</evidence>
<evidence type="ECO:0000313" key="11">
    <source>
        <dbReference type="EMBL" id="KKB98855.1"/>
    </source>
</evidence>
<evidence type="ECO:0000313" key="13">
    <source>
        <dbReference type="Proteomes" id="UP000034416"/>
    </source>
</evidence>
<keyword evidence="6 7" id="KW-0315">Glutamine amidotransferase</keyword>
<dbReference type="SUPFAM" id="SSF53383">
    <property type="entry name" value="PLP-dependent transferases"/>
    <property type="match status" value="1"/>
</dbReference>
<dbReference type="Proteomes" id="UP000034416">
    <property type="component" value="Unassembled WGS sequence"/>
</dbReference>
<evidence type="ECO:0000256" key="3">
    <source>
        <dbReference type="ARBA" id="ARBA00022741"/>
    </source>
</evidence>
<dbReference type="SUPFAM" id="SSF52540">
    <property type="entry name" value="P-loop containing nucleoside triphosphate hydrolases"/>
    <property type="match status" value="1"/>
</dbReference>
<evidence type="ECO:0000313" key="12">
    <source>
        <dbReference type="EMBL" id="ORA01215.1"/>
    </source>
</evidence>
<reference evidence="12 14" key="3">
    <citation type="submission" date="2016-12" db="EMBL/GenBank/DDBJ databases">
        <title>The new phylogeny of genus Mycobacterium.</title>
        <authorList>
            <person name="Tortoli E."/>
            <person name="Trovato A."/>
            <person name="Cirillo D.M."/>
        </authorList>
    </citation>
    <scope>NUCLEOTIDE SEQUENCE [LARGE SCALE GENOMIC DNA]</scope>
    <source>
        <strain evidence="12 14">DSM 44942</strain>
    </source>
</reference>
<dbReference type="GO" id="GO:0009236">
    <property type="term" value="P:cobalamin biosynthetic process"/>
    <property type="evidence" value="ECO:0007669"/>
    <property type="project" value="UniProtKB-UniRule"/>
</dbReference>
<dbReference type="GO" id="GO:0005524">
    <property type="term" value="F:ATP binding"/>
    <property type="evidence" value="ECO:0007669"/>
    <property type="project" value="UniProtKB-UniRule"/>
</dbReference>
<organism evidence="11 13">
    <name type="scientific">Mycolicibacter arupensis</name>
    <dbReference type="NCBI Taxonomy" id="342002"/>
    <lineage>
        <taxon>Bacteria</taxon>
        <taxon>Bacillati</taxon>
        <taxon>Actinomycetota</taxon>
        <taxon>Actinomycetes</taxon>
        <taxon>Mycobacteriales</taxon>
        <taxon>Mycobacteriaceae</taxon>
        <taxon>Mycolicibacter</taxon>
    </lineage>
</organism>
<dbReference type="InterPro" id="IPR015421">
    <property type="entry name" value="PyrdxlP-dep_Trfase_major"/>
</dbReference>
<evidence type="ECO:0000256" key="1">
    <source>
        <dbReference type="ARBA" id="ARBA00001946"/>
    </source>
</evidence>
<dbReference type="Pfam" id="PF00155">
    <property type="entry name" value="Aminotran_1_2"/>
    <property type="match status" value="1"/>
</dbReference>
<dbReference type="CDD" id="cd00609">
    <property type="entry name" value="AAT_like"/>
    <property type="match status" value="1"/>
</dbReference>
<dbReference type="Gene3D" id="3.40.50.300">
    <property type="entry name" value="P-loop containing nucleotide triphosphate hydrolases"/>
    <property type="match status" value="1"/>
</dbReference>
<reference evidence="13" key="1">
    <citation type="submission" date="2015-04" db="EMBL/GenBank/DDBJ databases">
        <title>Genome sequence of Mycobacterium arupense GUC1.</title>
        <authorList>
            <person name="Greninger A.L."/>
            <person name="Cunningham G."/>
            <person name="Chiu C.Y."/>
            <person name="Miller S."/>
        </authorList>
    </citation>
    <scope>NUCLEOTIDE SEQUENCE [LARGE SCALE GENOMIC DNA]</scope>
    <source>
        <strain evidence="13">GUC1</strain>
    </source>
</reference>
<evidence type="ECO:0000256" key="5">
    <source>
        <dbReference type="ARBA" id="ARBA00022842"/>
    </source>
</evidence>
<dbReference type="HAMAP" id="MF_00027">
    <property type="entry name" value="CobB_CbiA"/>
    <property type="match status" value="1"/>
</dbReference>
<evidence type="ECO:0000313" key="14">
    <source>
        <dbReference type="Proteomes" id="UP000192327"/>
    </source>
</evidence>
<comment type="similarity">
    <text evidence="7">Belongs to the CobB/CbiA family.</text>
</comment>
<feature type="domain" description="CobB/CobQ-like glutamine amidotransferase" evidence="10">
    <location>
        <begin position="259"/>
        <end position="438"/>
    </location>
</feature>
<evidence type="ECO:0000256" key="7">
    <source>
        <dbReference type="HAMAP-Rule" id="MF_00027"/>
    </source>
</evidence>
<dbReference type="CDD" id="cd05388">
    <property type="entry name" value="CobB_N"/>
    <property type="match status" value="1"/>
</dbReference>
<keyword evidence="7" id="KW-0169">Cobalamin biosynthesis</keyword>
<dbReference type="InterPro" id="IPR029062">
    <property type="entry name" value="Class_I_gatase-like"/>
</dbReference>
<keyword evidence="14" id="KW-1185">Reference proteome</keyword>
<dbReference type="Gene3D" id="3.40.50.880">
    <property type="match status" value="1"/>
</dbReference>
<sequence length="788" mass="81870">MVSVVGASLPRLVVAAPASGHGKTTVAVGLMAALFARGMQVSGHKVGPDYIDPGYHALATGRPARNLDPYLVGPQRVVPLLLHGAAGADVAVIEGVMGLFDGRLGTGGEASTAHVAALTATPVVLVVDISHASRTHAAVVAGLAGFDPAVHVAGVVLNKAGSARHAEEVVAALRPSGIPVLGVLPRDTAVHTPSRHLGLVPAAERDESAVMITRLAELMRQCVDLDTLLELAGRAPGLAGSAWDPTAQITAASGRRPVVAVAAGRAFTFGYTETFELLRAAGCEVVSFDPLTDTALPAGTAGIYLGGGFPEVYAEHLGANTALLGALRAAIAAGVPTVAECGGLAYLCRRVGDDAGVGAVPGCAAMTPGLTLGYRAATATVDNLLARAGDQITGHEFHRTQVTFDRAVEAAWQLPGGPDGYASASLHASYLHTHWAGHPTLAQRFAEAVHGFSGPDLHHHGDVEAAPGLLDFAVNVYAGPRPDWLEHALHASLDDAAAYPQTSAARTALAARHGVTAAQVLPTAGASEAFDLVARMRPWRHPVMVHPQYTGPHAALTTAGHTVTTVLCRAEDGFTLHPDAVPEDADLVIVGNPTNPTGVLHPAQTLRRLLRPGRVVLIDEAFLDAIPGEPETLSAEPHPGLLVSRSLTKHWSIPGVRAGYLLGDPALLAEAARLQIPWSVSASALAAMRVCSDERAAHESGRRARQLASWRAHVDAGLAARGVPFVEGQAPFVLAQVGRGVHATLRDNGIAVRRADTFPGLDDSWVRIAVRPPDFTDRLLAGLDRTRR</sequence>
<feature type="domain" description="Aminotransferase class I/classII large" evidence="8">
    <location>
        <begin position="469"/>
        <end position="774"/>
    </location>
</feature>
<dbReference type="InterPro" id="IPR015422">
    <property type="entry name" value="PyrdxlP-dep_Trfase_small"/>
</dbReference>
<dbReference type="EMBL" id="LASW01000053">
    <property type="protein sequence ID" value="KKB98855.1"/>
    <property type="molecule type" value="Genomic_DNA"/>
</dbReference>
<dbReference type="Pfam" id="PF01656">
    <property type="entry name" value="CbiA"/>
    <property type="match status" value="1"/>
</dbReference>
<dbReference type="STRING" id="342002.BST15_01430"/>
<comment type="domain">
    <text evidence="7">Comprises of two domains. The C-terminal domain contains the binding site for glutamine and catalyzes the hydrolysis of this substrate to glutamate and ammonia. The N-terminal domain is anticipated to bind ATP and hydrogenobyrinate and catalyzes the ultimate synthesis of the diamide product. The ammonia produced via the glutaminase domain is probably translocated to the adjacent domain via a molecular tunnel, where it reacts with an activated intermediate.</text>
</comment>
<dbReference type="Gene3D" id="3.90.1150.10">
    <property type="entry name" value="Aspartate Aminotransferase, domain 1"/>
    <property type="match status" value="1"/>
</dbReference>
<dbReference type="CDD" id="cd03130">
    <property type="entry name" value="GATase1_CobB"/>
    <property type="match status" value="1"/>
</dbReference>
<dbReference type="UniPathway" id="UPA00148">
    <property type="reaction ID" value="UER00220"/>
</dbReference>
<comment type="caution">
    <text evidence="11">The sequence shown here is derived from an EMBL/GenBank/DDBJ whole genome shotgun (WGS) entry which is preliminary data.</text>
</comment>
<dbReference type="PROSITE" id="PS51274">
    <property type="entry name" value="GATASE_COBBQ"/>
    <property type="match status" value="1"/>
</dbReference>
<comment type="miscellaneous">
    <text evidence="7">The a and c carboxylates of hydrogenobyrinate are activated for nucleophilic attack via formation of a phosphorylated intermediate by ATP. CobB catalyzes first the amidation of the c-carboxylate, and then that of the a-carboxylate.</text>
</comment>
<dbReference type="NCBIfam" id="NF002204">
    <property type="entry name" value="PRK01077.1"/>
    <property type="match status" value="1"/>
</dbReference>
<dbReference type="Pfam" id="PF07685">
    <property type="entry name" value="GATase_3"/>
    <property type="match status" value="1"/>
</dbReference>
<keyword evidence="3 7" id="KW-0547">Nucleotide-binding</keyword>
<comment type="catalytic activity">
    <reaction evidence="7">
        <text>hydrogenobyrinate + 2 L-glutamine + 2 ATP + 2 H2O = hydrogenobyrinate a,c-diamide + 2 L-glutamate + 2 ADP + 2 phosphate + 2 H(+)</text>
        <dbReference type="Rhea" id="RHEA:12544"/>
        <dbReference type="ChEBI" id="CHEBI:15377"/>
        <dbReference type="ChEBI" id="CHEBI:15378"/>
        <dbReference type="ChEBI" id="CHEBI:29985"/>
        <dbReference type="ChEBI" id="CHEBI:30616"/>
        <dbReference type="ChEBI" id="CHEBI:43474"/>
        <dbReference type="ChEBI" id="CHEBI:58359"/>
        <dbReference type="ChEBI" id="CHEBI:77873"/>
        <dbReference type="ChEBI" id="CHEBI:77874"/>
        <dbReference type="ChEBI" id="CHEBI:456216"/>
        <dbReference type="EC" id="6.3.5.9"/>
    </reaction>
</comment>
<evidence type="ECO:0000259" key="9">
    <source>
        <dbReference type="Pfam" id="PF01656"/>
    </source>
</evidence>
<evidence type="ECO:0000259" key="8">
    <source>
        <dbReference type="Pfam" id="PF00155"/>
    </source>
</evidence>
<comment type="function">
    <text evidence="7">Catalyzes the ATP-dependent amidation of the two carboxylate groups at positions a and c of hydrogenobyrinate, using either L-glutamine or ammonia as the nitrogen source.</text>
</comment>
<dbReference type="InterPro" id="IPR015424">
    <property type="entry name" value="PyrdxlP-dep_Trfase"/>
</dbReference>
<dbReference type="InterPro" id="IPR002586">
    <property type="entry name" value="CobQ/CobB/MinD/ParA_Nub-bd_dom"/>
</dbReference>
<comment type="pathway">
    <text evidence="7">Cofactor biosynthesis; adenosylcobalamin biosynthesis; cob(II)yrinate a,c-diamide from precorrin-2 (aerobic route): step 9/10.</text>
</comment>
<feature type="active site" description="Nucleophile" evidence="7">
    <location>
        <position position="341"/>
    </location>
</feature>
<keyword evidence="5 7" id="KW-0460">Magnesium</keyword>
<keyword evidence="2 7" id="KW-0436">Ligase</keyword>
<dbReference type="InterPro" id="IPR004839">
    <property type="entry name" value="Aminotransferase_I/II_large"/>
</dbReference>
<evidence type="ECO:0000256" key="2">
    <source>
        <dbReference type="ARBA" id="ARBA00022598"/>
    </source>
</evidence>
<dbReference type="GO" id="GO:0042242">
    <property type="term" value="F:cobyrinic acid a,c-diamide synthase activity"/>
    <property type="evidence" value="ECO:0007669"/>
    <property type="project" value="InterPro"/>
</dbReference>
<dbReference type="Proteomes" id="UP000192327">
    <property type="component" value="Unassembled WGS sequence"/>
</dbReference>
<dbReference type="GO" id="GO:0030170">
    <property type="term" value="F:pyridoxal phosphate binding"/>
    <property type="evidence" value="ECO:0007669"/>
    <property type="project" value="InterPro"/>
</dbReference>
<feature type="site" description="Increases nucleophilicity of active site Cys" evidence="7">
    <location>
        <position position="432"/>
    </location>
</feature>
<keyword evidence="4 7" id="KW-0067">ATP-binding</keyword>
<evidence type="ECO:0000256" key="4">
    <source>
        <dbReference type="ARBA" id="ARBA00022840"/>
    </source>
</evidence>
<dbReference type="PATRIC" id="fig|342002.3.peg.2179"/>
<dbReference type="EC" id="6.3.5.9" evidence="7"/>
<dbReference type="InterPro" id="IPR027417">
    <property type="entry name" value="P-loop_NTPase"/>
</dbReference>
<feature type="domain" description="CobQ/CobB/MinD/ParA nucleotide binding" evidence="9">
    <location>
        <begin position="12"/>
        <end position="197"/>
    </location>
</feature>
<dbReference type="GO" id="GO:0043802">
    <property type="term" value="F:hydrogenobyrinic acid a,c-diamide synthase (glutamine-hydrolysing) activity"/>
    <property type="evidence" value="ECO:0007669"/>
    <property type="project" value="UniProtKB-UniRule"/>
</dbReference>
<dbReference type="Gene3D" id="3.40.640.10">
    <property type="entry name" value="Type I PLP-dependent aspartate aminotransferase-like (Major domain)"/>
    <property type="match status" value="1"/>
</dbReference>
<dbReference type="InterPro" id="IPR004484">
    <property type="entry name" value="CbiA/CobB_synth"/>
</dbReference>
<proteinExistence type="inferred from homology"/>
<dbReference type="PANTHER" id="PTHR43873">
    <property type="entry name" value="COBYRINATE A,C-DIAMIDE SYNTHASE"/>
    <property type="match status" value="1"/>
</dbReference>
<evidence type="ECO:0000259" key="10">
    <source>
        <dbReference type="Pfam" id="PF07685"/>
    </source>
</evidence>
<dbReference type="EMBL" id="MVHH01000001">
    <property type="protein sequence ID" value="ORA01215.1"/>
    <property type="molecule type" value="Genomic_DNA"/>
</dbReference>
<dbReference type="InterPro" id="IPR011698">
    <property type="entry name" value="GATase_3"/>
</dbReference>
<dbReference type="AlphaFoldDB" id="A0A0F5MVR7"/>
<name>A0A0F5MVR7_9MYCO</name>
<gene>
    <name evidence="7" type="primary">cobB</name>
    <name evidence="12" type="ORF">BST15_01430</name>
    <name evidence="11" type="ORF">WR43_12395</name>
</gene>
<dbReference type="NCBIfam" id="NF005915">
    <property type="entry name" value="PRK07908.1"/>
    <property type="match status" value="1"/>
</dbReference>
<comment type="cofactor">
    <cofactor evidence="1 7">
        <name>Mg(2+)</name>
        <dbReference type="ChEBI" id="CHEBI:18420"/>
    </cofactor>
</comment>
<protein>
    <recommendedName>
        <fullName evidence="7">Hydrogenobyrinate a,c-diamide synthase</fullName>
        <ecNumber evidence="7">6.3.5.9</ecNumber>
    </recommendedName>
    <alternativeName>
        <fullName evidence="7">Hydrogenobyrinic acid a,c-diamide synthase</fullName>
    </alternativeName>
</protein>
<dbReference type="OrthoDB" id="3401872at2"/>
<dbReference type="NCBIfam" id="TIGR00379">
    <property type="entry name" value="cobB"/>
    <property type="match status" value="1"/>
</dbReference>
<accession>A0A0F5MVR7</accession>